<sequence length="190" mass="22783">MYEALIKVSQVLLISSILYLILLHKNVRCQNAVNDSLLLLNKTSFSILLQNSLKHPYSLYDISTLNWSKKKYSKWEKKRQKLKKYCKNYHHKLTFYQCLLMYEFWLQIDKHLMTNTCPIGIFESYCTFSQVRVTKADTQRQICEKIQLTNDCLLKLYQNNICKKISPMSNKYKRFFQREFPHCSITEHDS</sequence>
<evidence type="ECO:0000313" key="1">
    <source>
        <dbReference type="EMBL" id="CAF0769472.1"/>
    </source>
</evidence>
<evidence type="ECO:0000313" key="3">
    <source>
        <dbReference type="EMBL" id="CAF3551458.1"/>
    </source>
</evidence>
<keyword evidence="5" id="KW-1185">Reference proteome</keyword>
<proteinExistence type="predicted"/>
<dbReference type="EMBL" id="CAJOBA010002058">
    <property type="protein sequence ID" value="CAF3627820.1"/>
    <property type="molecule type" value="Genomic_DNA"/>
</dbReference>
<comment type="caution">
    <text evidence="1">The sequence shown here is derived from an EMBL/GenBank/DDBJ whole genome shotgun (WGS) entry which is preliminary data.</text>
</comment>
<dbReference type="EMBL" id="CAJNOK010002058">
    <property type="protein sequence ID" value="CAF0842839.1"/>
    <property type="molecule type" value="Genomic_DNA"/>
</dbReference>
<evidence type="ECO:0000313" key="4">
    <source>
        <dbReference type="EMBL" id="CAF3627820.1"/>
    </source>
</evidence>
<accession>A0A813QMX5</accession>
<reference evidence="1" key="1">
    <citation type="submission" date="2021-02" db="EMBL/GenBank/DDBJ databases">
        <authorList>
            <person name="Nowell W R."/>
        </authorList>
    </citation>
    <scope>NUCLEOTIDE SEQUENCE</scope>
</reference>
<name>A0A813QMX5_9BILA</name>
<dbReference type="Proteomes" id="UP000677228">
    <property type="component" value="Unassembled WGS sequence"/>
</dbReference>
<dbReference type="EMBL" id="CAJOBC010000187">
    <property type="protein sequence ID" value="CAF3551458.1"/>
    <property type="molecule type" value="Genomic_DNA"/>
</dbReference>
<dbReference type="EMBL" id="CAJNOQ010000187">
    <property type="protein sequence ID" value="CAF0769472.1"/>
    <property type="molecule type" value="Genomic_DNA"/>
</dbReference>
<protein>
    <submittedName>
        <fullName evidence="1">Uncharacterized protein</fullName>
    </submittedName>
</protein>
<dbReference type="Proteomes" id="UP000663829">
    <property type="component" value="Unassembled WGS sequence"/>
</dbReference>
<evidence type="ECO:0000313" key="2">
    <source>
        <dbReference type="EMBL" id="CAF0842839.1"/>
    </source>
</evidence>
<dbReference type="AlphaFoldDB" id="A0A813QMX5"/>
<organism evidence="1 5">
    <name type="scientific">Didymodactylos carnosus</name>
    <dbReference type="NCBI Taxonomy" id="1234261"/>
    <lineage>
        <taxon>Eukaryota</taxon>
        <taxon>Metazoa</taxon>
        <taxon>Spiralia</taxon>
        <taxon>Gnathifera</taxon>
        <taxon>Rotifera</taxon>
        <taxon>Eurotatoria</taxon>
        <taxon>Bdelloidea</taxon>
        <taxon>Philodinida</taxon>
        <taxon>Philodinidae</taxon>
        <taxon>Didymodactylos</taxon>
    </lineage>
</organism>
<evidence type="ECO:0000313" key="5">
    <source>
        <dbReference type="Proteomes" id="UP000663829"/>
    </source>
</evidence>
<gene>
    <name evidence="1" type="ORF">GPM918_LOCUS1844</name>
    <name evidence="2" type="ORF">OVA965_LOCUS6733</name>
    <name evidence="3" type="ORF">SRO942_LOCUS1844</name>
    <name evidence="4" type="ORF">TMI583_LOCUS6729</name>
</gene>
<dbReference type="Proteomes" id="UP000682733">
    <property type="component" value="Unassembled WGS sequence"/>
</dbReference>
<dbReference type="Proteomes" id="UP000681722">
    <property type="component" value="Unassembled WGS sequence"/>
</dbReference>